<name>A0A0N5ARB9_9BILA</name>
<dbReference type="Gene3D" id="2.60.40.1770">
    <property type="entry name" value="ephrin a2 ectodomain"/>
    <property type="match status" value="1"/>
</dbReference>
<dbReference type="Pfam" id="PF12662">
    <property type="entry name" value="cEGF"/>
    <property type="match status" value="1"/>
</dbReference>
<dbReference type="Pfam" id="PF00008">
    <property type="entry name" value="EGF"/>
    <property type="match status" value="3"/>
</dbReference>
<feature type="disulfide bond" evidence="7">
    <location>
        <begin position="477"/>
        <end position="504"/>
    </location>
</feature>
<evidence type="ECO:0000256" key="5">
    <source>
        <dbReference type="ARBA" id="ARBA00023180"/>
    </source>
</evidence>
<dbReference type="SUPFAM" id="SSF57196">
    <property type="entry name" value="EGF/Laminin"/>
    <property type="match status" value="6"/>
</dbReference>
<keyword evidence="8" id="KW-0472">Membrane</keyword>
<dbReference type="InterPro" id="IPR018097">
    <property type="entry name" value="EGF_Ca-bd_CS"/>
</dbReference>
<feature type="disulfide bond" evidence="6">
    <location>
        <begin position="2341"/>
        <end position="2350"/>
    </location>
</feature>
<dbReference type="Pfam" id="PF07699">
    <property type="entry name" value="Ephrin_rec_like"/>
    <property type="match status" value="6"/>
</dbReference>
<dbReference type="PANTHER" id="PTHR12916">
    <property type="entry name" value="CYTOCHROME C OXIDASE POLYPEPTIDE VIC-2"/>
    <property type="match status" value="1"/>
</dbReference>
<dbReference type="InterPro" id="IPR013320">
    <property type="entry name" value="ConA-like_dom_sf"/>
</dbReference>
<dbReference type="InterPro" id="IPR009030">
    <property type="entry name" value="Growth_fac_rcpt_cys_sf"/>
</dbReference>
<keyword evidence="1 6" id="KW-0245">EGF-like domain</keyword>
<evidence type="ECO:0000259" key="13">
    <source>
        <dbReference type="PROSITE" id="PS50923"/>
    </source>
</evidence>
<dbReference type="PROSITE" id="PS01186">
    <property type="entry name" value="EGF_2"/>
    <property type="match status" value="5"/>
</dbReference>
<dbReference type="Gene3D" id="2.10.70.10">
    <property type="entry name" value="Complement Module, domain 1"/>
    <property type="match status" value="3"/>
</dbReference>
<feature type="disulfide bond" evidence="6">
    <location>
        <begin position="1957"/>
        <end position="1966"/>
    </location>
</feature>
<dbReference type="CDD" id="cd00041">
    <property type="entry name" value="CUB"/>
    <property type="match status" value="1"/>
</dbReference>
<dbReference type="InterPro" id="IPR026823">
    <property type="entry name" value="cEGF"/>
</dbReference>
<dbReference type="Gene3D" id="2.60.120.200">
    <property type="match status" value="1"/>
</dbReference>
<dbReference type="CDD" id="cd00033">
    <property type="entry name" value="CCP"/>
    <property type="match status" value="3"/>
</dbReference>
<dbReference type="SMART" id="SM00179">
    <property type="entry name" value="EGF_CA"/>
    <property type="match status" value="6"/>
</dbReference>
<evidence type="ECO:0000259" key="9">
    <source>
        <dbReference type="PROSITE" id="PS01180"/>
    </source>
</evidence>
<dbReference type="SMART" id="SM00181">
    <property type="entry name" value="EGF"/>
    <property type="match status" value="15"/>
</dbReference>
<feature type="domain" description="EGF-like" evidence="10">
    <location>
        <begin position="2231"/>
        <end position="2271"/>
    </location>
</feature>
<dbReference type="Gene3D" id="2.60.120.290">
    <property type="entry name" value="Spermadhesin, CUB domain"/>
    <property type="match status" value="1"/>
</dbReference>
<dbReference type="InterPro" id="IPR016187">
    <property type="entry name" value="CTDL_fold"/>
</dbReference>
<dbReference type="SMART" id="SM00032">
    <property type="entry name" value="CCP"/>
    <property type="match status" value="8"/>
</dbReference>
<dbReference type="PROSITE" id="PS50923">
    <property type="entry name" value="SUSHI"/>
    <property type="match status" value="5"/>
</dbReference>
<dbReference type="SMART" id="SM01411">
    <property type="entry name" value="Ephrin_rec_like"/>
    <property type="match status" value="7"/>
</dbReference>
<dbReference type="WBParaSite" id="SMUV_0000726201-mRNA-1">
    <property type="protein sequence ID" value="SMUV_0000726201-mRNA-1"/>
    <property type="gene ID" value="SMUV_0000726201"/>
</dbReference>
<feature type="domain" description="EGF-like" evidence="10">
    <location>
        <begin position="2392"/>
        <end position="2432"/>
    </location>
</feature>
<dbReference type="PROSITE" id="PS50825">
    <property type="entry name" value="HYR"/>
    <property type="match status" value="2"/>
</dbReference>
<keyword evidence="14" id="KW-1185">Reference proteome</keyword>
<dbReference type="InterPro" id="IPR016186">
    <property type="entry name" value="C-type_lectin-like/link_sf"/>
</dbReference>
<protein>
    <submittedName>
        <fullName evidence="15">Sushi, von Willebrand factor type A, EGF and pentraxin domain-containing protein 1</fullName>
    </submittedName>
</protein>
<feature type="domain" description="Sushi" evidence="13">
    <location>
        <begin position="507"/>
        <end position="563"/>
    </location>
</feature>
<evidence type="ECO:0000256" key="1">
    <source>
        <dbReference type="ARBA" id="ARBA00022536"/>
    </source>
</evidence>
<dbReference type="FunFam" id="2.10.25.10:FF:000173">
    <property type="entry name" value="Neurogenic locus notch protein 2"/>
    <property type="match status" value="1"/>
</dbReference>
<dbReference type="InterPro" id="IPR001881">
    <property type="entry name" value="EGF-like_Ca-bd_dom"/>
</dbReference>
<comment type="caution">
    <text evidence="6">Lacks conserved residue(s) required for the propagation of feature annotation.</text>
</comment>
<feature type="disulfide bond" evidence="6">
    <location>
        <begin position="2380"/>
        <end position="2389"/>
    </location>
</feature>
<dbReference type="InterPro" id="IPR001304">
    <property type="entry name" value="C-type_lectin-like"/>
</dbReference>
<keyword evidence="2" id="KW-0732">Signal</keyword>
<dbReference type="SUPFAM" id="SSF57184">
    <property type="entry name" value="Growth factor receptor domain"/>
    <property type="match status" value="3"/>
</dbReference>
<evidence type="ECO:0000259" key="12">
    <source>
        <dbReference type="PROSITE" id="PS50825"/>
    </source>
</evidence>
<dbReference type="InterPro" id="IPR011641">
    <property type="entry name" value="Tyr-kin_ephrin_A/B_rcpt-like"/>
</dbReference>
<feature type="domain" description="EGF-like" evidence="10">
    <location>
        <begin position="680"/>
        <end position="716"/>
    </location>
</feature>
<feature type="domain" description="EGF-like" evidence="10">
    <location>
        <begin position="2273"/>
        <end position="2310"/>
    </location>
</feature>
<evidence type="ECO:0000256" key="6">
    <source>
        <dbReference type="PROSITE-ProRule" id="PRU00076"/>
    </source>
</evidence>
<feature type="domain" description="EGF-like" evidence="10">
    <location>
        <begin position="2065"/>
        <end position="2102"/>
    </location>
</feature>
<dbReference type="InterPro" id="IPR000859">
    <property type="entry name" value="CUB_dom"/>
</dbReference>
<keyword evidence="5" id="KW-0325">Glycoprotein</keyword>
<feature type="domain" description="C-type lectin" evidence="11">
    <location>
        <begin position="3"/>
        <end position="133"/>
    </location>
</feature>
<dbReference type="SMART" id="SM00042">
    <property type="entry name" value="CUB"/>
    <property type="match status" value="1"/>
</dbReference>
<feature type="domain" description="EGF-like" evidence="10">
    <location>
        <begin position="2104"/>
        <end position="2144"/>
    </location>
</feature>
<dbReference type="InterPro" id="IPR003410">
    <property type="entry name" value="HYR_dom"/>
</dbReference>
<dbReference type="Gene3D" id="2.10.25.10">
    <property type="entry name" value="Laminin"/>
    <property type="match status" value="9"/>
</dbReference>
<feature type="disulfide bond" evidence="6">
    <location>
        <begin position="2108"/>
        <end position="2118"/>
    </location>
</feature>
<feature type="domain" description="Sushi" evidence="13">
    <location>
        <begin position="448"/>
        <end position="506"/>
    </location>
</feature>
<dbReference type="GO" id="GO:0005509">
    <property type="term" value="F:calcium ion binding"/>
    <property type="evidence" value="ECO:0007669"/>
    <property type="project" value="InterPro"/>
</dbReference>
<reference evidence="15" key="1">
    <citation type="submission" date="2016-04" db="UniProtKB">
        <authorList>
            <consortium name="WormBaseParasite"/>
        </authorList>
    </citation>
    <scope>IDENTIFICATION</scope>
</reference>
<dbReference type="PROSITE" id="PS50026">
    <property type="entry name" value="EGF_3"/>
    <property type="match status" value="10"/>
</dbReference>
<evidence type="ECO:0000259" key="11">
    <source>
        <dbReference type="PROSITE" id="PS50041"/>
    </source>
</evidence>
<feature type="transmembrane region" description="Helical" evidence="8">
    <location>
        <begin position="3195"/>
        <end position="3219"/>
    </location>
</feature>
<feature type="disulfide bond" evidence="6">
    <location>
        <begin position="2322"/>
        <end position="2339"/>
    </location>
</feature>
<keyword evidence="7" id="KW-0768">Sushi</keyword>
<dbReference type="SUPFAM" id="SSF56436">
    <property type="entry name" value="C-type lectin-like"/>
    <property type="match status" value="1"/>
</dbReference>
<keyword evidence="8" id="KW-0812">Transmembrane</keyword>
<evidence type="ECO:0000259" key="10">
    <source>
        <dbReference type="PROSITE" id="PS50026"/>
    </source>
</evidence>
<evidence type="ECO:0000313" key="15">
    <source>
        <dbReference type="WBParaSite" id="SMUV_0000726201-mRNA-1"/>
    </source>
</evidence>
<feature type="disulfide bond" evidence="6">
    <location>
        <begin position="2422"/>
        <end position="2431"/>
    </location>
</feature>
<dbReference type="PROSITE" id="PS50041">
    <property type="entry name" value="C_TYPE_LECTIN_2"/>
    <property type="match status" value="1"/>
</dbReference>
<feature type="domain" description="Sushi" evidence="13">
    <location>
        <begin position="853"/>
        <end position="913"/>
    </location>
</feature>
<evidence type="ECO:0000256" key="2">
    <source>
        <dbReference type="ARBA" id="ARBA00022729"/>
    </source>
</evidence>
<sequence>MQLGSSCFKVLNQKLPWLESNTACNSPQYLYSNSFTLSNIFLLNHLAEKLEKVSYWTGYYTDVNNDNLLSGNLEGFSVFDTKPIYDPVWADTQPRVDSDDRKQCVLFGSDPSDTAVFGWHLENCSALHPTICQTFACIKDVTMRCKDNTKCYPVAHYLDNIQDCADASDEYGVTTHELAESEGIITITIKGDSYKTQSWILNSKGNVNQSMIDLEALIFMSRIIPEEKSCSGSFSGNGSWSLPKTVSDGFFYPADLHCDTRIANPEKALMTIKILDFEIADGDQLKIYDGTYTDSNLLGEFSSTLEPPTLLLFSSEELNFIFQSLPNSSGAPGFRIAYEQGCLNKQYTAKHGQFETPAVRFPSKRSPFQCSWILEVPCNDFDQCQFTMELSLLELDSQDTITLSSADNSYVVTNKEMAPIRYRSVNNVVFVDIVSKSNVAAVVGKFSIDCPSLNIPSNTRVTYTHHLEYNSVAIFSCVKGYHLTGNSSITCEANGQWSNDIPKCTESFCLLPVISNGFVTNVTGYTVGSSLWYSCQLGYRPASDVSSVCSDESFWDPLPSCENVTCSPPEDNYKGCILEKTTRGNSLFSKAVYKSPNRLSVVGNESSLRVCQEDGSWTSPDFACKPTNCYTISFPYGVMEERPYAIGDRAIVNCDFGFQISEPPECLKSGNWSFQPRCKAANFCSLSSYCPNGTCIQLNGGYTCQCFPGYSLQRYENDSKATCVDIDECETEGYSLCDQICTNTLGDYSCSCVSGKLYDDPVPTDIILNENNLVKKKSCYTPRCGELHRPNNTLPYAFNYTIQNGLYLVNTSYTFVCNLQFTYKTKYVTMRCVMNSNGAVEWEQIGNCTEGYDICRPDEIHEGVVIKPLLSLYQSGATVHFECPNNAAYHLNGLLNSTCTGTTWSNKWPHCGCPKPDYNATTTFEISNPSTEDPLTMAPEQTTAYFVCKQGYSFGSGEKFVVLYCINGQWNQTVPECVDTNPISCGFDDSYDQQLVATETESCIQEISPVVKSGLGSEVILWCLLWRWHKLPAALAPQTIQYSSHKIGLYFQSIRPELSVSYECVVKTNDIISEVKITGLQIDNTLQPYTWINVLNTYSPKKSDIFDSTIKKADWQHSQAWSQSNEDSAWIVSRSSKEEWLISPAIQLASEHLTIVLQYDAKRCIGCYLKLLQYSTDQQLNVVNIEQFFTVDMLQTNQTTMEFQLGIQKKFLYVALQSKGLTAKIYSIKLLNISCPEIHLAHATFPRSVAKRQAYSVAGYCSADARNVQQSSPELYCSSSGRWEVSNVSSISCICSSGYIDTLYSCVKEVTRTSESELSIIKGCRSDCLSTFTNLTSCLLGNENCTLCCETDYCNWSPTRNRNPRIIGSVPHCLSNHTLGLKCQKTIFLRYDNKLAQPVVVQFPEVYGSSPVFNLSSNILDLGSKAYVFPSSIKSIEWKVQNNYGQTANCTTTINHIDSWAPLLQCPTVIETFERQLQSSEITLMLPTVNVVDFSDVQISTNPKNLSKIMINGPYLINITATDRFGNSESCSFWYQTNSLDCSPFMAENEDFYCKGDAKQLKCRRKNACKGREYPSAEFSCNSASTNTAAPNSSALLSANKNIFPLCIPQTTPHMILESTIKLGNLNGNKCLSLFLFEIQKAFHNEMSHYTNRTWKTEILRFDDRTITFALHISDSDISEQADIEKGVNVFIRKFKEGHIVIKNICGANVTAYNAQLYIICANKKWRKIMKNNVTYCEQCEYGSYLSNNQCLPCPTGTYSSKLSATECQQCPDGYTTLNISSHSIEMCVEVCSPGYFSINGKAPCILCDIGKYQSNYGATDCMSCPENTSTISYGSKSLTDCLAECKPGMFSRTGYEPCIECPKGFYQAFQKQRTCLRCPSSTTTSSGGAINLMQCKELSCGEVDCLNGGRCVDGKCVCVHGYSGSDCGVLLNMCSANYCLNSELCNYNKTFIRCSCKEGYYGERCERRNRYKRSLTAFAGQKCFAESFPYSAKNSIFNQTLLQNYPETNKSHYAPDFSFKREFEKLSAVNITFGILANQQASDISSSVSGFVAKRSIPLTDPCENVSCGSGICYVIRSCDSFTTDIAKCLCPPGTTGENCEQSSNACKNNRCKHGKCLPLHNNVAEYYFCLCDDPAYYGEYCDVFTPCSQNSQLANSSYSTECYIGTCQIDDNVEKAICKCSSGYTGTNCQNAIDYCDPNPCNHQTCHTKFNGYSCECNDNYTGKNCTIQVNPCSTTPCANGGTCTMISAGRNGKYACSCPPGWEGEQCNLLKKECTNALCAEDSTCVVTTNHSYVCFCPEGKKGQYCNEIIDYCEQLKPCLNNGTCISTMTEERYECDCIDGYTGKVCERKTESCTPNPCKNGGFCTVEEGRTYSCTCMPNYSGKNCEIYSNPCILDNGEPYCMNDGNCTDENGVPKCQCLDSFIGDQCDGVKRDNFNLLFTGFSSEKSIVSRKFDATILQELTLCFWVNPGLTDKVWNSNGSNNSTFLTVATFNLQSYGPEIISVSASGIRLEKSYVLPFQLSERQWHHVCLRVKQNFTIDVLINGAEFSHVERRLSSTTLPLLILLGKNTDNTEHFIGQISLVQLHNSAIDTEVIHDMYGFCETAINPSIPDELIIDWKDFTTVERQDTSVFVLYPGVCASGPNDILHHNYQITDKQPPFAVDCPMNIHKVSEKRLSVITWSPNECNDIFMDDIKVADCTSNYRSGDVFSWGDYDILYIARDDVGNIGSCHFKVTVAPKSCAYPDDPLHGKASFFELTTRKARQAATIHCDNSYLFAEDVPQFFTCDVMGRWTRSAYGLHYRFPSCSEYTSPKLVVDGLIKVPGKCSDAKKYELDLQDTVNTICKQKFMDEYDKEENCKNVLKVETDCGTRFKRSTNLSDTTDIDIHYSVEAFCRKPVMHLLNHSITEKFPDALHEMDAKWSCSDEFPMLYAKNSEYSCVKCSKGKFYNQDSGVCEDCPLNTYKEEEGVGECLSCPDNLITGTTGAMLLSDCYKNCTPGWYYSSDTGNCLQCGKGRYQMEYGTTECYPCPPGSTTSITNAITQDECNVFCPAGSAMNSEENCVLCSPGTYRADDNKIATCTSCDIGFTSEIGSKTPYECNIRLCPIGYNIIQEYDGPANQVNNSVNDICSMCEYGKYQNLVNQTSCIQCPYGMTTMFKGATSARDCVLDPSPSITAMTSPIPIPVASSVSWYIWIIIGAAALIIVLLLFIVAVVYRKRLVNFIAFWTSRDLKNFETTDYYRHETYSAPTINTFPSSTTQKAAPLNIPQFQMTEIYDQIFTGLQQMADGSEDSRSSDFDEFESYSRSRKSYPDNFCTSKTIPLEASKHINNLDTSNSESQDFSGNSINLQSLLQVKYFDPESIVCHHEQNQWHVNKPCYDHNYKGNRYPPTITDDDEDEVKNYNNAV</sequence>
<evidence type="ECO:0000256" key="8">
    <source>
        <dbReference type="SAM" id="Phobius"/>
    </source>
</evidence>
<feature type="domain" description="HYR" evidence="12">
    <location>
        <begin position="1457"/>
        <end position="1539"/>
    </location>
</feature>
<evidence type="ECO:0000313" key="14">
    <source>
        <dbReference type="Proteomes" id="UP000046393"/>
    </source>
</evidence>
<evidence type="ECO:0000256" key="7">
    <source>
        <dbReference type="PROSITE-ProRule" id="PRU00302"/>
    </source>
</evidence>
<dbReference type="PANTHER" id="PTHR12916:SF4">
    <property type="entry name" value="UNINFLATABLE, ISOFORM C"/>
    <property type="match status" value="1"/>
</dbReference>
<dbReference type="PROSITE" id="PS01187">
    <property type="entry name" value="EGF_CA"/>
    <property type="match status" value="1"/>
</dbReference>
<dbReference type="FunFam" id="2.10.50.10:FF:000018">
    <property type="entry name" value="Sushi, von Willebrand factor type A, EGF and pentraxin domain-containing 1"/>
    <property type="match status" value="1"/>
</dbReference>
<keyword evidence="4 6" id="KW-1015">Disulfide bond</keyword>
<dbReference type="STRING" id="451379.A0A0N5ARB9"/>
<feature type="domain" description="Sushi" evidence="13">
    <location>
        <begin position="622"/>
        <end position="680"/>
    </location>
</feature>
<proteinExistence type="predicted"/>
<dbReference type="Gene3D" id="2.10.50.10">
    <property type="entry name" value="Tumor Necrosis Factor Receptor, subunit A, domain 2"/>
    <property type="match status" value="5"/>
</dbReference>
<dbReference type="PROSITE" id="PS01180">
    <property type="entry name" value="CUB"/>
    <property type="match status" value="1"/>
</dbReference>
<feature type="disulfide bond" evidence="6">
    <location>
        <begin position="2261"/>
        <end position="2270"/>
    </location>
</feature>
<dbReference type="InterPro" id="IPR000436">
    <property type="entry name" value="Sushi_SCR_CCP_dom"/>
</dbReference>
<dbReference type="Pfam" id="PF02494">
    <property type="entry name" value="HYR"/>
    <property type="match status" value="1"/>
</dbReference>
<dbReference type="InterPro" id="IPR000742">
    <property type="entry name" value="EGF"/>
</dbReference>
<dbReference type="SUPFAM" id="SSF57535">
    <property type="entry name" value="Complement control module/SCR domain"/>
    <property type="match status" value="4"/>
</dbReference>
<feature type="domain" description="EGF-like" evidence="10">
    <location>
        <begin position="2353"/>
        <end position="2390"/>
    </location>
</feature>
<accession>A0A0N5ARB9</accession>
<dbReference type="CDD" id="cd00117">
    <property type="entry name" value="TFP"/>
    <property type="match status" value="1"/>
</dbReference>
<evidence type="ECO:0000256" key="3">
    <source>
        <dbReference type="ARBA" id="ARBA00022737"/>
    </source>
</evidence>
<dbReference type="SUPFAM" id="SSF49899">
    <property type="entry name" value="Concanavalin A-like lectins/glucanases"/>
    <property type="match status" value="1"/>
</dbReference>
<feature type="domain" description="Sushi" evidence="13">
    <location>
        <begin position="2743"/>
        <end position="2812"/>
    </location>
</feature>
<feature type="disulfide bond" evidence="6">
    <location>
        <begin position="2198"/>
        <end position="2208"/>
    </location>
</feature>
<dbReference type="SUPFAM" id="SSF49854">
    <property type="entry name" value="Spermadhesin, CUB domain"/>
    <property type="match status" value="1"/>
</dbReference>
<keyword evidence="8" id="KW-1133">Transmembrane helix</keyword>
<dbReference type="CDD" id="cd00037">
    <property type="entry name" value="CLECT"/>
    <property type="match status" value="1"/>
</dbReference>
<feature type="domain" description="HYR" evidence="12">
    <location>
        <begin position="2658"/>
        <end position="2742"/>
    </location>
</feature>
<dbReference type="Pfam" id="PF00084">
    <property type="entry name" value="Sushi"/>
    <property type="match status" value="4"/>
</dbReference>
<feature type="domain" description="CUB" evidence="9">
    <location>
        <begin position="230"/>
        <end position="341"/>
    </location>
</feature>
<feature type="disulfide bond" evidence="6">
    <location>
        <begin position="2219"/>
        <end position="2228"/>
    </location>
</feature>
<dbReference type="Pfam" id="PF13385">
    <property type="entry name" value="Laminin_G_3"/>
    <property type="match status" value="1"/>
</dbReference>
<dbReference type="InterPro" id="IPR035914">
    <property type="entry name" value="Sperma_CUB_dom_sf"/>
</dbReference>
<feature type="domain" description="EGF-like" evidence="10">
    <location>
        <begin position="2194"/>
        <end position="2229"/>
    </location>
</feature>
<dbReference type="InterPro" id="IPR035976">
    <property type="entry name" value="Sushi/SCR/CCP_sf"/>
</dbReference>
<dbReference type="FunFam" id="2.10.25.10:FF:000005">
    <property type="entry name" value="Fibrillin 2"/>
    <property type="match status" value="1"/>
</dbReference>
<keyword evidence="3" id="KW-0677">Repeat</keyword>
<feature type="domain" description="EGF-like" evidence="10">
    <location>
        <begin position="2312"/>
        <end position="2351"/>
    </location>
</feature>
<dbReference type="Proteomes" id="UP000046393">
    <property type="component" value="Unplaced"/>
</dbReference>
<organism evidence="14 15">
    <name type="scientific">Syphacia muris</name>
    <dbReference type="NCBI Taxonomy" id="451379"/>
    <lineage>
        <taxon>Eukaryota</taxon>
        <taxon>Metazoa</taxon>
        <taxon>Ecdysozoa</taxon>
        <taxon>Nematoda</taxon>
        <taxon>Chromadorea</taxon>
        <taxon>Rhabditida</taxon>
        <taxon>Spirurina</taxon>
        <taxon>Oxyuridomorpha</taxon>
        <taxon>Oxyuroidea</taxon>
        <taxon>Oxyuridae</taxon>
        <taxon>Syphacia</taxon>
    </lineage>
</organism>
<dbReference type="CDD" id="cd00054">
    <property type="entry name" value="EGF_CA"/>
    <property type="match status" value="6"/>
</dbReference>
<feature type="disulfide bond" evidence="6">
    <location>
        <begin position="2092"/>
        <end position="2101"/>
    </location>
</feature>
<feature type="disulfide bond" evidence="6">
    <location>
        <begin position="2300"/>
        <end position="2309"/>
    </location>
</feature>
<feature type="domain" description="EGF-like" evidence="10">
    <location>
        <begin position="1931"/>
        <end position="1967"/>
    </location>
</feature>
<evidence type="ECO:0000256" key="4">
    <source>
        <dbReference type="ARBA" id="ARBA00023157"/>
    </source>
</evidence>
<dbReference type="PROSITE" id="PS00022">
    <property type="entry name" value="EGF_1"/>
    <property type="match status" value="10"/>
</dbReference>
<dbReference type="Gene3D" id="3.10.100.10">
    <property type="entry name" value="Mannose-Binding Protein A, subunit A"/>
    <property type="match status" value="1"/>
</dbReference>